<sequence length="82" mass="9841">MSILIDIYKSLPHQYILQNTTFNIKLTNEYDDYVYYPEINMSIQHKNANETIKEIINMIVMNTYSLDIRFKLETGEIVNYQQ</sequence>
<name>A0A6C0DM77_9ZZZZ</name>
<protein>
    <submittedName>
        <fullName evidence="1">Uncharacterized protein</fullName>
    </submittedName>
</protein>
<accession>A0A6C0DM77</accession>
<reference evidence="1" key="1">
    <citation type="journal article" date="2020" name="Nature">
        <title>Giant virus diversity and host interactions through global metagenomics.</title>
        <authorList>
            <person name="Schulz F."/>
            <person name="Roux S."/>
            <person name="Paez-Espino D."/>
            <person name="Jungbluth S."/>
            <person name="Walsh D.A."/>
            <person name="Denef V.J."/>
            <person name="McMahon K.D."/>
            <person name="Konstantinidis K.T."/>
            <person name="Eloe-Fadrosh E.A."/>
            <person name="Kyrpides N.C."/>
            <person name="Woyke T."/>
        </authorList>
    </citation>
    <scope>NUCLEOTIDE SEQUENCE</scope>
    <source>
        <strain evidence="1">GVMAG-M-3300023174-30</strain>
    </source>
</reference>
<proteinExistence type="predicted"/>
<dbReference type="EMBL" id="MN739643">
    <property type="protein sequence ID" value="QHT17591.1"/>
    <property type="molecule type" value="Genomic_DNA"/>
</dbReference>
<organism evidence="1">
    <name type="scientific">viral metagenome</name>
    <dbReference type="NCBI Taxonomy" id="1070528"/>
    <lineage>
        <taxon>unclassified sequences</taxon>
        <taxon>metagenomes</taxon>
        <taxon>organismal metagenomes</taxon>
    </lineage>
</organism>
<dbReference type="AlphaFoldDB" id="A0A6C0DM77"/>
<evidence type="ECO:0000313" key="1">
    <source>
        <dbReference type="EMBL" id="QHT17591.1"/>
    </source>
</evidence>